<keyword evidence="3" id="KW-1185">Reference proteome</keyword>
<keyword evidence="2" id="KW-0830">Ubiquinone</keyword>
<dbReference type="Gene3D" id="3.40.50.150">
    <property type="entry name" value="Vaccinia Virus protein VP39"/>
    <property type="match status" value="1"/>
</dbReference>
<sequence>MIMTESGKLKLDRTKEGVKKYWDYGSKFYDTAPGSGGTEESEMWRNILSGAIGQNPKNILDVGSGTGIIAMYLAELGHSVTAVDFSEGMMDVARKKALAKGADIRFMEMDVENLSFEDDTFDCITARYVLWTMSHPEKAVKEWVRVVKPGGRIVIIDGKWITKGLLPCISAVNYHIYRFIKYGKNPFTYDYKKDINVSLPNPHGVDKEQVVEYMSKAGLVDTTVTDLKIIRDIQRKRLPWYLKYANDHPIFMIHGIAVKNK</sequence>
<evidence type="ECO:0000313" key="2">
    <source>
        <dbReference type="EMBL" id="PAV14348.1"/>
    </source>
</evidence>
<comment type="caution">
    <text evidence="2">The sequence shown here is derived from an EMBL/GenBank/DDBJ whole genome shotgun (WGS) entry which is preliminary data.</text>
</comment>
<dbReference type="AlphaFoldDB" id="A0A2A2HYA7"/>
<evidence type="ECO:0000313" key="3">
    <source>
        <dbReference type="Proteomes" id="UP000218164"/>
    </source>
</evidence>
<dbReference type="EMBL" id="LMVP01000013">
    <property type="protein sequence ID" value="PAV14348.1"/>
    <property type="molecule type" value="Genomic_DNA"/>
</dbReference>
<dbReference type="InterPro" id="IPR029063">
    <property type="entry name" value="SAM-dependent_MTases_sf"/>
</dbReference>
<name>A0A2A2HYA7_9EURY</name>
<accession>A0A2A2HYA7</accession>
<dbReference type="PANTHER" id="PTHR43591">
    <property type="entry name" value="METHYLTRANSFERASE"/>
    <property type="match status" value="1"/>
</dbReference>
<dbReference type="CDD" id="cd02440">
    <property type="entry name" value="AdoMet_MTases"/>
    <property type="match status" value="1"/>
</dbReference>
<dbReference type="Pfam" id="PF08241">
    <property type="entry name" value="Methyltransf_11"/>
    <property type="match status" value="1"/>
</dbReference>
<evidence type="ECO:0000259" key="1">
    <source>
        <dbReference type="Pfam" id="PF08241"/>
    </source>
</evidence>
<reference evidence="2 3" key="1">
    <citation type="journal article" date="2017" name="BMC Genomics">
        <title>Genomic analysis of methanogenic archaea reveals a shift towards energy conservation.</title>
        <authorList>
            <person name="Gilmore S.P."/>
            <person name="Henske J.K."/>
            <person name="Sexton J.A."/>
            <person name="Solomon K.V."/>
            <person name="Seppala S."/>
            <person name="Yoo J.I."/>
            <person name="Huyett L.M."/>
            <person name="Pressman A."/>
            <person name="Cogan J.Z."/>
            <person name="Kivenson V."/>
            <person name="Peng X."/>
            <person name="Tan Y."/>
            <person name="Valentine D.L."/>
            <person name="O'Malley M.A."/>
        </authorList>
    </citation>
    <scope>NUCLEOTIDE SEQUENCE [LARGE SCALE GENOMIC DNA]</scope>
    <source>
        <strain evidence="2 3">MC-15</strain>
    </source>
</reference>
<dbReference type="PANTHER" id="PTHR43591:SF24">
    <property type="entry name" value="2-METHOXY-6-POLYPRENYL-1,4-BENZOQUINOL METHYLASE, MITOCHONDRIAL"/>
    <property type="match status" value="1"/>
</dbReference>
<dbReference type="Proteomes" id="UP000218164">
    <property type="component" value="Unassembled WGS sequence"/>
</dbReference>
<dbReference type="InterPro" id="IPR013216">
    <property type="entry name" value="Methyltransf_11"/>
</dbReference>
<protein>
    <submittedName>
        <fullName evidence="2">Ubiquinone biosynthesis protein</fullName>
    </submittedName>
</protein>
<organism evidence="2 3">
    <name type="scientific">Methanosarcina spelaei</name>
    <dbReference type="NCBI Taxonomy" id="1036679"/>
    <lineage>
        <taxon>Archaea</taxon>
        <taxon>Methanobacteriati</taxon>
        <taxon>Methanobacteriota</taxon>
        <taxon>Stenosarchaea group</taxon>
        <taxon>Methanomicrobia</taxon>
        <taxon>Methanosarcinales</taxon>
        <taxon>Methanosarcinaceae</taxon>
        <taxon>Methanosarcina</taxon>
    </lineage>
</organism>
<proteinExistence type="predicted"/>
<dbReference type="GO" id="GO:0008757">
    <property type="term" value="F:S-adenosylmethionine-dependent methyltransferase activity"/>
    <property type="evidence" value="ECO:0007669"/>
    <property type="project" value="InterPro"/>
</dbReference>
<feature type="domain" description="Methyltransferase type 11" evidence="1">
    <location>
        <begin position="60"/>
        <end position="155"/>
    </location>
</feature>
<dbReference type="SUPFAM" id="SSF53335">
    <property type="entry name" value="S-adenosyl-L-methionine-dependent methyltransferases"/>
    <property type="match status" value="1"/>
</dbReference>
<gene>
    <name evidence="2" type="ORF">ASJ81_02435</name>
</gene>